<proteinExistence type="predicted"/>
<dbReference type="AlphaFoldDB" id="A0A1T3IN45"/>
<dbReference type="OrthoDB" id="701311at2"/>
<reference evidence="1 2" key="1">
    <citation type="submission" date="2016-11" db="EMBL/GenBank/DDBJ databases">
        <title>Genome sequence and comparative genomic analysis of clinical strain Elizabethkingia meningoseptica 61421 PRCM.</title>
        <authorList>
            <person name="Wang M."/>
            <person name="Hu S."/>
            <person name="Cao L."/>
            <person name="Jiang T."/>
            <person name="Zhou Y."/>
            <person name="Ming D."/>
        </authorList>
    </citation>
    <scope>NUCLEOTIDE SEQUENCE [LARGE SCALE GENOMIC DNA]</scope>
    <source>
        <strain evidence="1 2">61421 PRCM</strain>
    </source>
</reference>
<gene>
    <name evidence="1" type="ORF">BMF97_03515</name>
</gene>
<dbReference type="STRING" id="238.BBD35_10785"/>
<evidence type="ECO:0000313" key="2">
    <source>
        <dbReference type="Proteomes" id="UP000188947"/>
    </source>
</evidence>
<comment type="caution">
    <text evidence="1">The sequence shown here is derived from an EMBL/GenBank/DDBJ whole genome shotgun (WGS) entry which is preliminary data.</text>
</comment>
<protein>
    <submittedName>
        <fullName evidence="1">Uncharacterized protein</fullName>
    </submittedName>
</protein>
<keyword evidence="2" id="KW-1185">Reference proteome</keyword>
<dbReference type="Proteomes" id="UP000188947">
    <property type="component" value="Unassembled WGS sequence"/>
</dbReference>
<organism evidence="1 2">
    <name type="scientific">Elizabethkingia meningoseptica</name>
    <name type="common">Chryseobacterium meningosepticum</name>
    <dbReference type="NCBI Taxonomy" id="238"/>
    <lineage>
        <taxon>Bacteria</taxon>
        <taxon>Pseudomonadati</taxon>
        <taxon>Bacteroidota</taxon>
        <taxon>Flavobacteriia</taxon>
        <taxon>Flavobacteriales</taxon>
        <taxon>Weeksellaceae</taxon>
        <taxon>Elizabethkingia</taxon>
    </lineage>
</organism>
<name>A0A1T3IN45_ELIME</name>
<dbReference type="EMBL" id="MPOG01000004">
    <property type="protein sequence ID" value="OOH97396.1"/>
    <property type="molecule type" value="Genomic_DNA"/>
</dbReference>
<dbReference type="eggNOG" id="ENOG503400K">
    <property type="taxonomic scope" value="Bacteria"/>
</dbReference>
<dbReference type="RefSeq" id="WP_070904388.1">
    <property type="nucleotide sequence ID" value="NZ_CP016378.1"/>
</dbReference>
<sequence>MKIFKYILIFVTILLFSAGIISYFHPIPYRSNCYEKNLYRYQLGIYQITTAIADQKEYKKIGGIASFLGIKPTVCPEEIEKQHYEKVASSLDSANKALGWHQLREGIWINRNSAIGIREVIALGPEGAGTAENYITQLEFNDQKPLNKIVDLDTFHQLNDYFYKDKNHIYRYYAMAYGGSFSVFEDADPRTFEILSDCYAKDKHHIYEGREGILKNVDYKTFKTKSTLAGCFAKDKYGYLQWGDRINKENLSDEHIREIIKALDQ</sequence>
<evidence type="ECO:0000313" key="1">
    <source>
        <dbReference type="EMBL" id="OOH97396.1"/>
    </source>
</evidence>
<accession>A0A1T3IN45</accession>